<dbReference type="Proteomes" id="UP000032534">
    <property type="component" value="Unassembled WGS sequence"/>
</dbReference>
<keyword evidence="2" id="KW-1185">Reference proteome</keyword>
<sequence length="285" mass="31403">MSTILFWSPVKGASGSSSLAASIAVTIGNLYRGRLLLTHLGRRHSGIESGFPIQEHRMDNPSLQLQEGGWDALARLALRGTLSRENIRNYTTPVLEQTLDVLEGTSSFGAAPPLLSSALVRAVMDTADQYYDLTLVDAGSGAGWGAVQHEACVRSKLAVLSLTQNMRELDAYFESVSPLSTYSELPLLIVLGKYDVHSQANVTNIRRRYGYKGALHTVPYSTEFMDAWNRRDVIGHVQRDVRSGKEKDRKLFMPVGWAQSIRQISKAILEAAESDLRLKALERGA</sequence>
<evidence type="ECO:0000313" key="1">
    <source>
        <dbReference type="EMBL" id="KJD43408.1"/>
    </source>
</evidence>
<dbReference type="RefSeq" id="WP_044648268.1">
    <property type="nucleotide sequence ID" value="NZ_JTHP01000058.1"/>
</dbReference>
<name>A0A0D7WXF7_9BACL</name>
<reference evidence="1 2" key="1">
    <citation type="submission" date="2014-11" db="EMBL/GenBank/DDBJ databases">
        <title>Draft Genome Sequences of Paenibacillus polymyxa NRRL B-30509 and Paenibacillus terrae NRRL B-30644, Strains from a Poultry Environment that Produce Tridecaptin A and Paenicidins.</title>
        <authorList>
            <person name="van Belkum M.J."/>
            <person name="Lohans C.T."/>
            <person name="Vederas J.C."/>
        </authorList>
    </citation>
    <scope>NUCLEOTIDE SEQUENCE [LARGE SCALE GENOMIC DNA]</scope>
    <source>
        <strain evidence="1 2">NRRL B-30644</strain>
    </source>
</reference>
<dbReference type="AlphaFoldDB" id="A0A0D7WXF7"/>
<evidence type="ECO:0000313" key="2">
    <source>
        <dbReference type="Proteomes" id="UP000032534"/>
    </source>
</evidence>
<protein>
    <recommendedName>
        <fullName evidence="3">Cellulose biosynthesis protein BcsQ</fullName>
    </recommendedName>
</protein>
<dbReference type="InterPro" id="IPR027417">
    <property type="entry name" value="P-loop_NTPase"/>
</dbReference>
<gene>
    <name evidence="1" type="ORF">QD47_22725</name>
</gene>
<dbReference type="Gene3D" id="3.40.50.300">
    <property type="entry name" value="P-loop containing nucleotide triphosphate hydrolases"/>
    <property type="match status" value="1"/>
</dbReference>
<evidence type="ECO:0008006" key="3">
    <source>
        <dbReference type="Google" id="ProtNLM"/>
    </source>
</evidence>
<comment type="caution">
    <text evidence="1">The sequence shown here is derived from an EMBL/GenBank/DDBJ whole genome shotgun (WGS) entry which is preliminary data.</text>
</comment>
<dbReference type="EMBL" id="JTHP01000058">
    <property type="protein sequence ID" value="KJD43408.1"/>
    <property type="molecule type" value="Genomic_DNA"/>
</dbReference>
<dbReference type="OrthoDB" id="2842408at2"/>
<organism evidence="1 2">
    <name type="scientific">Paenibacillus terrae</name>
    <dbReference type="NCBI Taxonomy" id="159743"/>
    <lineage>
        <taxon>Bacteria</taxon>
        <taxon>Bacillati</taxon>
        <taxon>Bacillota</taxon>
        <taxon>Bacilli</taxon>
        <taxon>Bacillales</taxon>
        <taxon>Paenibacillaceae</taxon>
        <taxon>Paenibacillus</taxon>
    </lineage>
</organism>
<accession>A0A0D7WXF7</accession>
<proteinExistence type="predicted"/>
<dbReference type="PATRIC" id="fig|159743.3.peg.5051"/>
<dbReference type="SUPFAM" id="SSF52540">
    <property type="entry name" value="P-loop containing nucleoside triphosphate hydrolases"/>
    <property type="match status" value="1"/>
</dbReference>